<proteinExistence type="predicted"/>
<evidence type="ECO:0000256" key="1">
    <source>
        <dbReference type="SAM" id="MobiDB-lite"/>
    </source>
</evidence>
<dbReference type="AlphaFoldDB" id="A0A0W0V3G5"/>
<name>A0A0W0V3G5_9GAMM</name>
<reference evidence="2 3" key="1">
    <citation type="submission" date="2015-11" db="EMBL/GenBank/DDBJ databases">
        <title>Genomic analysis of 38 Legionella species identifies large and diverse effector repertoires.</title>
        <authorList>
            <person name="Burstein D."/>
            <person name="Amaro F."/>
            <person name="Zusman T."/>
            <person name="Lifshitz Z."/>
            <person name="Cohen O."/>
            <person name="Gilbert J.A."/>
            <person name="Pupko T."/>
            <person name="Shuman H.A."/>
            <person name="Segal G."/>
        </authorList>
    </citation>
    <scope>NUCLEOTIDE SEQUENCE [LARGE SCALE GENOMIC DNA]</scope>
    <source>
        <strain evidence="2 3">Bercovier 4</strain>
    </source>
</reference>
<feature type="region of interest" description="Disordered" evidence="1">
    <location>
        <begin position="245"/>
        <end position="280"/>
    </location>
</feature>
<dbReference type="STRING" id="454.Lisr_2602"/>
<evidence type="ECO:0000313" key="3">
    <source>
        <dbReference type="Proteomes" id="UP000054761"/>
    </source>
</evidence>
<protein>
    <submittedName>
        <fullName evidence="2">Vir region protein</fullName>
    </submittedName>
</protein>
<dbReference type="PATRIC" id="fig|454.4.peg.2856"/>
<dbReference type="Proteomes" id="UP000054761">
    <property type="component" value="Unassembled WGS sequence"/>
</dbReference>
<dbReference type="OrthoDB" id="6174582at2"/>
<accession>A0A0W0V3G5</accession>
<evidence type="ECO:0000313" key="2">
    <source>
        <dbReference type="EMBL" id="KTD14374.1"/>
    </source>
</evidence>
<dbReference type="EMBL" id="LNYH01000149">
    <property type="protein sequence ID" value="KTD14374.1"/>
    <property type="molecule type" value="Genomic_DNA"/>
</dbReference>
<sequence length="294" mass="34048">MMDFVINGEELAAMSGLPHIQQLAYLRGIRPYMDIKTGITGIKRRISYQSISEQLYIEPHQGIKSQSFSRDQVRRAVSGLERAGMIEVQSDGMQLILKCPLASKYYSVQNKAAINQPQKATTKPHDKGLENTGVFEGEAIKADMAEPQKAATPLKDNNYIYLLSRFEQFWNLYPEKKSRERAFETFKQINPDKHLLRTMLQALDQQTKARKAKEAHGEWVPPWKYPTNWLAQKCWEDEVKTEVIQEKRNAKRRSSTETTAHDPFWNPETEDTTSTAKDEYEQDNVVKLQCYRQQ</sequence>
<gene>
    <name evidence="2" type="primary">lvrA2</name>
    <name evidence="2" type="ORF">Lisr_2602</name>
</gene>
<comment type="caution">
    <text evidence="2">The sequence shown here is derived from an EMBL/GenBank/DDBJ whole genome shotgun (WGS) entry which is preliminary data.</text>
</comment>
<keyword evidence="3" id="KW-1185">Reference proteome</keyword>
<organism evidence="2 3">
    <name type="scientific">Legionella israelensis</name>
    <dbReference type="NCBI Taxonomy" id="454"/>
    <lineage>
        <taxon>Bacteria</taxon>
        <taxon>Pseudomonadati</taxon>
        <taxon>Pseudomonadota</taxon>
        <taxon>Gammaproteobacteria</taxon>
        <taxon>Legionellales</taxon>
        <taxon>Legionellaceae</taxon>
        <taxon>Legionella</taxon>
    </lineage>
</organism>